<dbReference type="EMBL" id="CP064795">
    <property type="protein sequence ID" value="QPG04441.1"/>
    <property type="molecule type" value="Genomic_DNA"/>
</dbReference>
<proteinExistence type="predicted"/>
<dbReference type="Gene3D" id="2.20.25.10">
    <property type="match status" value="1"/>
</dbReference>
<dbReference type="InterPro" id="IPR036102">
    <property type="entry name" value="OsmC/Ohrsf"/>
</dbReference>
<accession>A0A7S9HCH3</accession>
<dbReference type="AlphaFoldDB" id="A0A7S9HCH3"/>
<dbReference type="KEGG" id="smaa:IT774_09230"/>
<dbReference type="RefSeq" id="WP_195809537.1">
    <property type="nucleotide sequence ID" value="NZ_CP064795.1"/>
</dbReference>
<organism evidence="1 2">
    <name type="scientific">Salinimonas marina</name>
    <dbReference type="NCBI Taxonomy" id="2785918"/>
    <lineage>
        <taxon>Bacteria</taxon>
        <taxon>Pseudomonadati</taxon>
        <taxon>Pseudomonadota</taxon>
        <taxon>Gammaproteobacteria</taxon>
        <taxon>Alteromonadales</taxon>
        <taxon>Alteromonadaceae</taxon>
        <taxon>Alteromonas/Salinimonas group</taxon>
        <taxon>Salinimonas</taxon>
    </lineage>
</organism>
<dbReference type="SUPFAM" id="SSF82784">
    <property type="entry name" value="OsmC-like"/>
    <property type="match status" value="1"/>
</dbReference>
<dbReference type="Pfam" id="PF02566">
    <property type="entry name" value="OsmC"/>
    <property type="match status" value="1"/>
</dbReference>
<evidence type="ECO:0000313" key="2">
    <source>
        <dbReference type="Proteomes" id="UP000595095"/>
    </source>
</evidence>
<evidence type="ECO:0000313" key="1">
    <source>
        <dbReference type="EMBL" id="QPG04441.1"/>
    </source>
</evidence>
<reference evidence="1 2" key="1">
    <citation type="submission" date="2020-11" db="EMBL/GenBank/DDBJ databases">
        <title>Complete genome sequence for Salinimonas sp. strain G2-b.</title>
        <authorList>
            <person name="Park S.-J."/>
        </authorList>
    </citation>
    <scope>NUCLEOTIDE SEQUENCE [LARGE SCALE GENOMIC DNA]</scope>
    <source>
        <strain evidence="1 2">G2-b</strain>
    </source>
</reference>
<protein>
    <submittedName>
        <fullName evidence="1">OsmC family protein</fullName>
    </submittedName>
</protein>
<dbReference type="NCBIfam" id="NF008009">
    <property type="entry name" value="PRK10738.1"/>
    <property type="match status" value="1"/>
</dbReference>
<sequence length="133" mass="14455">MKATVSWDQKLSFTGVTESGYKTVMDGNGKAISPMESVLLSAGACSSIDVVEILKKGRHLVSHCECELEAQRAEQPPKVFTAIHAHYTVKGSQLSEKAVARAVELSAQKYCSVMLMLKDSVEITTSFSLIDDE</sequence>
<dbReference type="InterPro" id="IPR003718">
    <property type="entry name" value="OsmC/Ohr_fam"/>
</dbReference>
<dbReference type="PANTHER" id="PTHR34352:SF1">
    <property type="entry name" value="PROTEIN YHFA"/>
    <property type="match status" value="1"/>
</dbReference>
<dbReference type="InterPro" id="IPR015946">
    <property type="entry name" value="KH_dom-like_a/b"/>
</dbReference>
<keyword evidence="2" id="KW-1185">Reference proteome</keyword>
<dbReference type="Proteomes" id="UP000595095">
    <property type="component" value="Chromosome"/>
</dbReference>
<gene>
    <name evidence="1" type="ORF">IT774_09230</name>
</gene>
<dbReference type="PANTHER" id="PTHR34352">
    <property type="entry name" value="PROTEIN YHFA"/>
    <property type="match status" value="1"/>
</dbReference>
<dbReference type="Gene3D" id="3.30.300.20">
    <property type="match status" value="1"/>
</dbReference>
<name>A0A7S9HCH3_9ALTE</name>